<dbReference type="InParanoid" id="C1FGN7"/>
<name>C1FGN7_MICCC</name>
<dbReference type="FunCoup" id="C1FGN7">
    <property type="interactions" value="685"/>
</dbReference>
<gene>
    <name evidence="4" type="ORF">MICPUN_53162</name>
</gene>
<dbReference type="InterPro" id="IPR033344">
    <property type="entry name" value="CURT1"/>
</dbReference>
<dbReference type="RefSeq" id="XP_002508036.1">
    <property type="nucleotide sequence ID" value="XM_002507990.1"/>
</dbReference>
<organism evidence="4 5">
    <name type="scientific">Micromonas commoda (strain RCC299 / NOUM17 / CCMP2709)</name>
    <name type="common">Picoplanktonic green alga</name>
    <dbReference type="NCBI Taxonomy" id="296587"/>
    <lineage>
        <taxon>Eukaryota</taxon>
        <taxon>Viridiplantae</taxon>
        <taxon>Chlorophyta</taxon>
        <taxon>Mamiellophyceae</taxon>
        <taxon>Mamiellales</taxon>
        <taxon>Mamiellaceae</taxon>
        <taxon>Micromonas</taxon>
    </lineage>
</organism>
<dbReference type="OMA" id="KWEAVED"/>
<sequence>MAAVVAPSAILTTRVVAPKARAARTLKATAFKGAKLAQPKLAVKRAVSTKAVADSKISTDEVLKTIADKWEDTENKSAVITYVAGGAALVWLSGTVVGAINSIPILPKVMELVGLGYSTWFVYRYVLYKDSRKELVEQFDALKNKVSGEF</sequence>
<dbReference type="GO" id="GO:0016020">
    <property type="term" value="C:membrane"/>
    <property type="evidence" value="ECO:0007669"/>
    <property type="project" value="UniProtKB-SubCell"/>
</dbReference>
<evidence type="ECO:0000256" key="2">
    <source>
        <dbReference type="SAM" id="Phobius"/>
    </source>
</evidence>
<dbReference type="PANTHER" id="PTHR33222:SF4">
    <property type="entry name" value="PROTEIN CURVATURE THYLAKOID 1A, CHLOROPLASTIC"/>
    <property type="match status" value="1"/>
</dbReference>
<dbReference type="Pfam" id="PF14159">
    <property type="entry name" value="CAAD"/>
    <property type="match status" value="1"/>
</dbReference>
<dbReference type="STRING" id="296587.C1FGN7"/>
<dbReference type="GeneID" id="8245948"/>
<evidence type="ECO:0000313" key="5">
    <source>
        <dbReference type="Proteomes" id="UP000002009"/>
    </source>
</evidence>
<keyword evidence="5" id="KW-1185">Reference proteome</keyword>
<dbReference type="AlphaFoldDB" id="C1FGN7"/>
<keyword evidence="2" id="KW-0812">Transmembrane</keyword>
<evidence type="ECO:0000313" key="4">
    <source>
        <dbReference type="EMBL" id="ACO69294.1"/>
    </source>
</evidence>
<accession>C1FGN7</accession>
<reference evidence="4 5" key="1">
    <citation type="journal article" date="2009" name="Science">
        <title>Green evolution and dynamic adaptations revealed by genomes of the marine picoeukaryotes Micromonas.</title>
        <authorList>
            <person name="Worden A.Z."/>
            <person name="Lee J.H."/>
            <person name="Mock T."/>
            <person name="Rouze P."/>
            <person name="Simmons M.P."/>
            <person name="Aerts A.L."/>
            <person name="Allen A.E."/>
            <person name="Cuvelier M.L."/>
            <person name="Derelle E."/>
            <person name="Everett M.V."/>
            <person name="Foulon E."/>
            <person name="Grimwood J."/>
            <person name="Gundlach H."/>
            <person name="Henrissat B."/>
            <person name="Napoli C."/>
            <person name="McDonald S.M."/>
            <person name="Parker M.S."/>
            <person name="Rombauts S."/>
            <person name="Salamov A."/>
            <person name="Von Dassow P."/>
            <person name="Badger J.H."/>
            <person name="Coutinho P.M."/>
            <person name="Demir E."/>
            <person name="Dubchak I."/>
            <person name="Gentemann C."/>
            <person name="Eikrem W."/>
            <person name="Gready J.E."/>
            <person name="John U."/>
            <person name="Lanier W."/>
            <person name="Lindquist E.A."/>
            <person name="Lucas S."/>
            <person name="Mayer K.F."/>
            <person name="Moreau H."/>
            <person name="Not F."/>
            <person name="Otillar R."/>
            <person name="Panaud O."/>
            <person name="Pangilinan J."/>
            <person name="Paulsen I."/>
            <person name="Piegu B."/>
            <person name="Poliakov A."/>
            <person name="Robbens S."/>
            <person name="Schmutz J."/>
            <person name="Toulza E."/>
            <person name="Wyss T."/>
            <person name="Zelensky A."/>
            <person name="Zhou K."/>
            <person name="Armbrust E.V."/>
            <person name="Bhattacharya D."/>
            <person name="Goodenough U.W."/>
            <person name="Van de Peer Y."/>
            <person name="Grigoriev I.V."/>
        </authorList>
    </citation>
    <scope>NUCLEOTIDE SEQUENCE [LARGE SCALE GENOMIC DNA]</scope>
    <source>
        <strain evidence="5">RCC299 / NOUM17</strain>
    </source>
</reference>
<feature type="transmembrane region" description="Helical" evidence="2">
    <location>
        <begin position="79"/>
        <end position="100"/>
    </location>
</feature>
<keyword evidence="2" id="KW-0472">Membrane</keyword>
<dbReference type="Proteomes" id="UP000002009">
    <property type="component" value="Chromosome 8"/>
</dbReference>
<proteinExistence type="predicted"/>
<comment type="subcellular location">
    <subcellularLocation>
        <location evidence="1">Membrane</location>
        <topology evidence="1">Multi-pass membrane protein</topology>
    </subcellularLocation>
</comment>
<feature type="domain" description="Cyanobacterial aminoacyl-tRNA synthetase CAAD" evidence="3">
    <location>
        <begin position="65"/>
        <end position="148"/>
    </location>
</feature>
<dbReference type="OrthoDB" id="2014299at2759"/>
<dbReference type="EMBL" id="CP001575">
    <property type="protein sequence ID" value="ACO69294.1"/>
    <property type="molecule type" value="Genomic_DNA"/>
</dbReference>
<evidence type="ECO:0000259" key="3">
    <source>
        <dbReference type="Pfam" id="PF14159"/>
    </source>
</evidence>
<dbReference type="eggNOG" id="ENOG502RZIT">
    <property type="taxonomic scope" value="Eukaryota"/>
</dbReference>
<dbReference type="GO" id="GO:0009579">
    <property type="term" value="C:thylakoid"/>
    <property type="evidence" value="ECO:0007669"/>
    <property type="project" value="InterPro"/>
</dbReference>
<dbReference type="KEGG" id="mis:MICPUN_53162"/>
<evidence type="ECO:0000256" key="1">
    <source>
        <dbReference type="ARBA" id="ARBA00004141"/>
    </source>
</evidence>
<dbReference type="PANTHER" id="PTHR33222">
    <property type="match status" value="1"/>
</dbReference>
<keyword evidence="2" id="KW-1133">Transmembrane helix</keyword>
<protein>
    <recommendedName>
        <fullName evidence="3">Cyanobacterial aminoacyl-tRNA synthetase CAAD domain-containing protein</fullName>
    </recommendedName>
</protein>
<dbReference type="InterPro" id="IPR025564">
    <property type="entry name" value="CAAD_dom"/>
</dbReference>